<keyword evidence="4 5" id="KW-0804">Transcription</keyword>
<comment type="subcellular location">
    <subcellularLocation>
        <location evidence="5">Cytoplasm</location>
    </subcellularLocation>
</comment>
<proteinExistence type="inferred from homology"/>
<evidence type="ECO:0000313" key="7">
    <source>
        <dbReference type="Proteomes" id="UP000058925"/>
    </source>
</evidence>
<keyword evidence="2 5" id="KW-0479">Metal-binding</keyword>
<feature type="binding site" evidence="5">
    <location>
        <position position="44"/>
    </location>
    <ligand>
        <name>Zn(2+)</name>
        <dbReference type="ChEBI" id="CHEBI:29105"/>
    </ligand>
</feature>
<keyword evidence="3 5" id="KW-0862">Zinc</keyword>
<dbReference type="NCBIfam" id="NF003089">
    <property type="entry name" value="PRK04016.1"/>
    <property type="match status" value="1"/>
</dbReference>
<reference evidence="7" key="1">
    <citation type="submission" date="2015-10" db="EMBL/GenBank/DDBJ databases">
        <title>Niche specialization of a soil ammonia-oxidizing archaeon, Candidatus Nitrosocosmicus oleophilus.</title>
        <authorList>
            <person name="Jung M.-Y."/>
            <person name="Rhee S.-K."/>
        </authorList>
    </citation>
    <scope>NUCLEOTIDE SEQUENCE [LARGE SCALE GENOMIC DNA]</scope>
    <source>
        <strain evidence="7">MY3</strain>
    </source>
</reference>
<evidence type="ECO:0000256" key="2">
    <source>
        <dbReference type="ARBA" id="ARBA00022723"/>
    </source>
</evidence>
<evidence type="ECO:0000256" key="1">
    <source>
        <dbReference type="ARBA" id="ARBA00022478"/>
    </source>
</evidence>
<dbReference type="GO" id="GO:0003899">
    <property type="term" value="F:DNA-directed RNA polymerase activity"/>
    <property type="evidence" value="ECO:0007669"/>
    <property type="project" value="UniProtKB-UniRule"/>
</dbReference>
<dbReference type="EC" id="2.7.7.6" evidence="5"/>
<keyword evidence="1 5" id="KW-0240">DNA-directed RNA polymerase</keyword>
<dbReference type="GO" id="GO:0005737">
    <property type="term" value="C:cytoplasm"/>
    <property type="evidence" value="ECO:0007669"/>
    <property type="project" value="UniProtKB-SubCell"/>
</dbReference>
<feature type="binding site" evidence="5">
    <location>
        <position position="10"/>
    </location>
    <ligand>
        <name>Zn(2+)</name>
        <dbReference type="ChEBI" id="CHEBI:29105"/>
    </ligand>
</feature>
<dbReference type="OrthoDB" id="371754at2157"/>
<dbReference type="AlphaFoldDB" id="A0A654LZA9"/>
<comment type="similarity">
    <text evidence="5">Belongs to the archaeal Rpo10/eukaryotic RPB10 RNA polymerase subunit family.</text>
</comment>
<organism evidence="6 7">
    <name type="scientific">Candidatus Nitrosocosmicus oleophilus</name>
    <dbReference type="NCBI Taxonomy" id="1353260"/>
    <lineage>
        <taxon>Archaea</taxon>
        <taxon>Nitrososphaerota</taxon>
        <taxon>Nitrososphaeria</taxon>
        <taxon>Nitrososphaerales</taxon>
        <taxon>Nitrososphaeraceae</taxon>
        <taxon>Candidatus Nitrosocosmicus</taxon>
    </lineage>
</organism>
<dbReference type="GO" id="GO:0003677">
    <property type="term" value="F:DNA binding"/>
    <property type="evidence" value="ECO:0007669"/>
    <property type="project" value="InterPro"/>
</dbReference>
<dbReference type="PROSITE" id="PS01112">
    <property type="entry name" value="RNA_POL_N_8KD"/>
    <property type="match status" value="1"/>
</dbReference>
<dbReference type="HAMAP" id="MF_00250">
    <property type="entry name" value="RNApol_arch_Rpo10"/>
    <property type="match status" value="1"/>
</dbReference>
<dbReference type="SUPFAM" id="SSF46924">
    <property type="entry name" value="RNA polymerase subunit RPB10"/>
    <property type="match status" value="1"/>
</dbReference>
<dbReference type="FunFam" id="1.10.10.60:FF:000024">
    <property type="entry name" value="DNA-directed RNA polymerases I, II, and III subunit"/>
    <property type="match status" value="1"/>
</dbReference>
<dbReference type="KEGG" id="taa:NMY3_02127"/>
<gene>
    <name evidence="5" type="primary">rpo10</name>
    <name evidence="5" type="synonym">rpoN</name>
    <name evidence="6" type="ORF">NMY3_02127</name>
</gene>
<dbReference type="InterPro" id="IPR000268">
    <property type="entry name" value="RPABC5/Rpb10"/>
</dbReference>
<accession>A0A654LZA9</accession>
<dbReference type="Gene3D" id="1.10.10.60">
    <property type="entry name" value="Homeodomain-like"/>
    <property type="match status" value="1"/>
</dbReference>
<dbReference type="PANTHER" id="PTHR23431:SF3">
    <property type="entry name" value="DNA-DIRECTED RNA POLYMERASES I, II, AND III SUBUNIT RPABC5"/>
    <property type="match status" value="1"/>
</dbReference>
<feature type="binding site" evidence="5">
    <location>
        <position position="45"/>
    </location>
    <ligand>
        <name>Zn(2+)</name>
        <dbReference type="ChEBI" id="CHEBI:29105"/>
    </ligand>
</feature>
<dbReference type="GO" id="GO:0008270">
    <property type="term" value="F:zinc ion binding"/>
    <property type="evidence" value="ECO:0007669"/>
    <property type="project" value="UniProtKB-UniRule"/>
</dbReference>
<comment type="cofactor">
    <cofactor evidence="5">
        <name>Zn(2+)</name>
        <dbReference type="ChEBI" id="CHEBI:29105"/>
    </cofactor>
    <text evidence="5">Binds 1 zinc ion.</text>
</comment>
<feature type="binding site" evidence="5">
    <location>
        <position position="7"/>
    </location>
    <ligand>
        <name>Zn(2+)</name>
        <dbReference type="ChEBI" id="CHEBI:29105"/>
    </ligand>
</feature>
<sequence length="78" mass="9290">MLVPVRCFTCGKLIANIYNEYLTQLKQGEEPNKVMDSLKITRYCCRRMFVSSVETIYQVIPYYEALRKRRAEIQSEME</sequence>
<dbReference type="InterPro" id="IPR020789">
    <property type="entry name" value="RNA_pol_suN_Zn-BS"/>
</dbReference>
<name>A0A654LZA9_9ARCH</name>
<dbReference type="Proteomes" id="UP000058925">
    <property type="component" value="Chromosome"/>
</dbReference>
<dbReference type="GO" id="GO:0000428">
    <property type="term" value="C:DNA-directed RNA polymerase complex"/>
    <property type="evidence" value="ECO:0007669"/>
    <property type="project" value="UniProtKB-KW"/>
</dbReference>
<keyword evidence="5" id="KW-0808">Transferase</keyword>
<protein>
    <recommendedName>
        <fullName evidence="5">DNA-directed RNA polymerase subunit Rpo10</fullName>
        <ecNumber evidence="5">2.7.7.6</ecNumber>
    </recommendedName>
    <alternativeName>
        <fullName evidence="5">DNA-directed RNA polymerase subunit N</fullName>
    </alternativeName>
</protein>
<comment type="subunit">
    <text evidence="5">Part of the RNA polymerase complex.</text>
</comment>
<dbReference type="GO" id="GO:0006351">
    <property type="term" value="P:DNA-templated transcription"/>
    <property type="evidence" value="ECO:0007669"/>
    <property type="project" value="UniProtKB-UniRule"/>
</dbReference>
<comment type="catalytic activity">
    <reaction evidence="5">
        <text>RNA(n) + a ribonucleoside 5'-triphosphate = RNA(n+1) + diphosphate</text>
        <dbReference type="Rhea" id="RHEA:21248"/>
        <dbReference type="Rhea" id="RHEA-COMP:14527"/>
        <dbReference type="Rhea" id="RHEA-COMP:17342"/>
        <dbReference type="ChEBI" id="CHEBI:33019"/>
        <dbReference type="ChEBI" id="CHEBI:61557"/>
        <dbReference type="ChEBI" id="CHEBI:140395"/>
        <dbReference type="EC" id="2.7.7.6"/>
    </reaction>
</comment>
<dbReference type="PANTHER" id="PTHR23431">
    <property type="entry name" value="DNA-DIRECTED RNA POLYMERASES I, II, AND III SUBUNIT RPABC5 FAMILY MEMBER"/>
    <property type="match status" value="1"/>
</dbReference>
<dbReference type="EMBL" id="CP012850">
    <property type="protein sequence ID" value="ALI36327.1"/>
    <property type="molecule type" value="Genomic_DNA"/>
</dbReference>
<evidence type="ECO:0000256" key="5">
    <source>
        <dbReference type="HAMAP-Rule" id="MF_00250"/>
    </source>
</evidence>
<dbReference type="InterPro" id="IPR023580">
    <property type="entry name" value="RNA_pol_su_RPB10"/>
</dbReference>
<dbReference type="RefSeq" id="WP_196815617.1">
    <property type="nucleotide sequence ID" value="NZ_CP012850.1"/>
</dbReference>
<evidence type="ECO:0000256" key="3">
    <source>
        <dbReference type="ARBA" id="ARBA00022833"/>
    </source>
</evidence>
<keyword evidence="7" id="KW-1185">Reference proteome</keyword>
<dbReference type="PIRSF" id="PIRSF005653">
    <property type="entry name" value="RNA_pol_N/8_sub"/>
    <property type="match status" value="1"/>
</dbReference>
<evidence type="ECO:0000256" key="4">
    <source>
        <dbReference type="ARBA" id="ARBA00023163"/>
    </source>
</evidence>
<dbReference type="Pfam" id="PF01194">
    <property type="entry name" value="RNA_pol_N"/>
    <property type="match status" value="1"/>
</dbReference>
<comment type="function">
    <text evidence="5">DNA-dependent RNA polymerase (RNAP) catalyzes the transcription of DNA into RNA using the four ribonucleoside triphosphates as substrates.</text>
</comment>
<keyword evidence="5" id="KW-0548">Nucleotidyltransferase</keyword>
<dbReference type="GeneID" id="60422091"/>
<evidence type="ECO:0000313" key="6">
    <source>
        <dbReference type="EMBL" id="ALI36327.1"/>
    </source>
</evidence>
<keyword evidence="5" id="KW-0963">Cytoplasm</keyword>